<dbReference type="EMBL" id="VSRR010000030">
    <property type="protein sequence ID" value="MPC08437.1"/>
    <property type="molecule type" value="Genomic_DNA"/>
</dbReference>
<protein>
    <submittedName>
        <fullName evidence="1">Uncharacterized protein</fullName>
    </submittedName>
</protein>
<organism evidence="1 2">
    <name type="scientific">Portunus trituberculatus</name>
    <name type="common">Swimming crab</name>
    <name type="synonym">Neptunus trituberculatus</name>
    <dbReference type="NCBI Taxonomy" id="210409"/>
    <lineage>
        <taxon>Eukaryota</taxon>
        <taxon>Metazoa</taxon>
        <taxon>Ecdysozoa</taxon>
        <taxon>Arthropoda</taxon>
        <taxon>Crustacea</taxon>
        <taxon>Multicrustacea</taxon>
        <taxon>Malacostraca</taxon>
        <taxon>Eumalacostraca</taxon>
        <taxon>Eucarida</taxon>
        <taxon>Decapoda</taxon>
        <taxon>Pleocyemata</taxon>
        <taxon>Brachyura</taxon>
        <taxon>Eubrachyura</taxon>
        <taxon>Portunoidea</taxon>
        <taxon>Portunidae</taxon>
        <taxon>Portuninae</taxon>
        <taxon>Portunus</taxon>
    </lineage>
</organism>
<accession>A0A5B7CG58</accession>
<proteinExistence type="predicted"/>
<dbReference type="AlphaFoldDB" id="A0A5B7CG58"/>
<evidence type="ECO:0000313" key="2">
    <source>
        <dbReference type="Proteomes" id="UP000324222"/>
    </source>
</evidence>
<keyword evidence="2" id="KW-1185">Reference proteome</keyword>
<name>A0A5B7CG58_PORTR</name>
<comment type="caution">
    <text evidence="1">The sequence shown here is derived from an EMBL/GenBank/DDBJ whole genome shotgun (WGS) entry which is preliminary data.</text>
</comment>
<sequence length="180" mass="20990">MFNEITISLDRKFTAPPELIQTRTGGDEVRSCIEDTEETHCIPEENNGVLYKTCYCNTELCNPASTPLTATFLNHICHHLHLITRPVEDVGDAIKDHLNNLNIFTKIIKNVTSHKTNLDFFMRQQRYKPWYHPTVYDQLNVCISTIREVTQCPDGVHQYLMKEFYMLSIHQDLKVDIYNN</sequence>
<gene>
    <name evidence="1" type="ORF">E2C01_001024</name>
</gene>
<dbReference type="Proteomes" id="UP000324222">
    <property type="component" value="Unassembled WGS sequence"/>
</dbReference>
<evidence type="ECO:0000313" key="1">
    <source>
        <dbReference type="EMBL" id="MPC08437.1"/>
    </source>
</evidence>
<reference evidence="1 2" key="1">
    <citation type="submission" date="2019-05" db="EMBL/GenBank/DDBJ databases">
        <title>Another draft genome of Portunus trituberculatus and its Hox gene families provides insights of decapod evolution.</title>
        <authorList>
            <person name="Jeong J.-H."/>
            <person name="Song I."/>
            <person name="Kim S."/>
            <person name="Choi T."/>
            <person name="Kim D."/>
            <person name="Ryu S."/>
            <person name="Kim W."/>
        </authorList>
    </citation>
    <scope>NUCLEOTIDE SEQUENCE [LARGE SCALE GENOMIC DNA]</scope>
    <source>
        <tissue evidence="1">Muscle</tissue>
    </source>
</reference>
<dbReference type="OrthoDB" id="6357948at2759"/>